<comment type="caution">
    <text evidence="1">The sequence shown here is derived from an EMBL/GenBank/DDBJ whole genome shotgun (WGS) entry which is preliminary data.</text>
</comment>
<dbReference type="EMBL" id="PGCJ01000831">
    <property type="protein sequence ID" value="PLW18451.1"/>
    <property type="molecule type" value="Genomic_DNA"/>
</dbReference>
<evidence type="ECO:0000313" key="1">
    <source>
        <dbReference type="EMBL" id="PLW18451.1"/>
    </source>
</evidence>
<sequence length="55" mass="5782">MCTPTFTGDAKFIGVYIGALIQPPNTMSAWPTHLGLTAPPPGARLASAPLERTFP</sequence>
<accession>A0A2N5SYY6</accession>
<organism evidence="1 2">
    <name type="scientific">Puccinia coronata f. sp. avenae</name>
    <dbReference type="NCBI Taxonomy" id="200324"/>
    <lineage>
        <taxon>Eukaryota</taxon>
        <taxon>Fungi</taxon>
        <taxon>Dikarya</taxon>
        <taxon>Basidiomycota</taxon>
        <taxon>Pucciniomycotina</taxon>
        <taxon>Pucciniomycetes</taxon>
        <taxon>Pucciniales</taxon>
        <taxon>Pucciniaceae</taxon>
        <taxon>Puccinia</taxon>
    </lineage>
</organism>
<dbReference type="AlphaFoldDB" id="A0A2N5SYY6"/>
<evidence type="ECO:0000313" key="2">
    <source>
        <dbReference type="Proteomes" id="UP000235388"/>
    </source>
</evidence>
<gene>
    <name evidence="1" type="ORF">PCANC_15775</name>
</gene>
<dbReference type="Proteomes" id="UP000235388">
    <property type="component" value="Unassembled WGS sequence"/>
</dbReference>
<keyword evidence="2" id="KW-1185">Reference proteome</keyword>
<proteinExistence type="predicted"/>
<reference evidence="1 2" key="1">
    <citation type="submission" date="2017-11" db="EMBL/GenBank/DDBJ databases">
        <title>De novo assembly and phasing of dikaryotic genomes from two isolates of Puccinia coronata f. sp. avenae, the causal agent of oat crown rust.</title>
        <authorList>
            <person name="Miller M.E."/>
            <person name="Zhang Y."/>
            <person name="Omidvar V."/>
            <person name="Sperschneider J."/>
            <person name="Schwessinger B."/>
            <person name="Raley C."/>
            <person name="Palmer J.M."/>
            <person name="Garnica D."/>
            <person name="Upadhyaya N."/>
            <person name="Rathjen J."/>
            <person name="Taylor J.M."/>
            <person name="Park R.F."/>
            <person name="Dodds P.N."/>
            <person name="Hirsch C.D."/>
            <person name="Kianian S.F."/>
            <person name="Figueroa M."/>
        </authorList>
    </citation>
    <scope>NUCLEOTIDE SEQUENCE [LARGE SCALE GENOMIC DNA]</scope>
    <source>
        <strain evidence="1">12NC29</strain>
    </source>
</reference>
<protein>
    <submittedName>
        <fullName evidence="1">Uncharacterized protein</fullName>
    </submittedName>
</protein>
<name>A0A2N5SYY6_9BASI</name>